<dbReference type="PANTHER" id="PTHR10281:SF76">
    <property type="entry name" value="CALCUTTA CUP-RELATED"/>
    <property type="match status" value="1"/>
</dbReference>
<dbReference type="InterPro" id="IPR001199">
    <property type="entry name" value="Cyt_B5-like_heme/steroid-bd"/>
</dbReference>
<dbReference type="eggNOG" id="KOG1108">
    <property type="taxonomic scope" value="Eukaryota"/>
</dbReference>
<dbReference type="InterPro" id="IPR050577">
    <property type="entry name" value="MAPR/NEUFC/NENF-like"/>
</dbReference>
<evidence type="ECO:0000259" key="4">
    <source>
        <dbReference type="SMART" id="SM01117"/>
    </source>
</evidence>
<dbReference type="GO" id="GO:0012505">
    <property type="term" value="C:endomembrane system"/>
    <property type="evidence" value="ECO:0007669"/>
    <property type="project" value="TreeGrafter"/>
</dbReference>
<dbReference type="OrthoDB" id="10257697at2759"/>
<feature type="compositionally biased region" description="Low complexity" evidence="2">
    <location>
        <begin position="192"/>
        <end position="215"/>
    </location>
</feature>
<dbReference type="SMART" id="SM01117">
    <property type="entry name" value="Cyt-b5"/>
    <property type="match status" value="1"/>
</dbReference>
<feature type="region of interest" description="Disordered" evidence="2">
    <location>
        <begin position="1"/>
        <end position="21"/>
    </location>
</feature>
<reference evidence="6" key="2">
    <citation type="submission" date="2009-11" db="EMBL/GenBank/DDBJ databases">
        <title>The Genome Sequence of Allomyces macrogynus strain ATCC 38327.</title>
        <authorList>
            <consortium name="The Broad Institute Genome Sequencing Platform"/>
            <person name="Russ C."/>
            <person name="Cuomo C."/>
            <person name="Shea T."/>
            <person name="Young S.K."/>
            <person name="Zeng Q."/>
            <person name="Koehrsen M."/>
            <person name="Haas B."/>
            <person name="Borodovsky M."/>
            <person name="Guigo R."/>
            <person name="Alvarado L."/>
            <person name="Berlin A."/>
            <person name="Borenstein D."/>
            <person name="Chen Z."/>
            <person name="Engels R."/>
            <person name="Freedman E."/>
            <person name="Gellesch M."/>
            <person name="Goldberg J."/>
            <person name="Griggs A."/>
            <person name="Gujja S."/>
            <person name="Heiman D."/>
            <person name="Hepburn T."/>
            <person name="Howarth C."/>
            <person name="Jen D."/>
            <person name="Larson L."/>
            <person name="Lewis B."/>
            <person name="Mehta T."/>
            <person name="Park D."/>
            <person name="Pearson M."/>
            <person name="Roberts A."/>
            <person name="Saif S."/>
            <person name="Shenoy N."/>
            <person name="Sisk P."/>
            <person name="Stolte C."/>
            <person name="Sykes S."/>
            <person name="Walk T."/>
            <person name="White J."/>
            <person name="Yandava C."/>
            <person name="Burger G."/>
            <person name="Gray M.W."/>
            <person name="Holland P.W.H."/>
            <person name="King N."/>
            <person name="Lang F.B.F."/>
            <person name="Roger A.J."/>
            <person name="Ruiz-Trillo I."/>
            <person name="Lander E."/>
            <person name="Nusbaum C."/>
        </authorList>
    </citation>
    <scope>NUCLEOTIDE SEQUENCE [LARGE SCALE GENOMIC DNA]</scope>
    <source>
        <strain evidence="6">ATCC 38327</strain>
    </source>
</reference>
<evidence type="ECO:0000313" key="6">
    <source>
        <dbReference type="Proteomes" id="UP000054350"/>
    </source>
</evidence>
<reference evidence="5 6" key="1">
    <citation type="submission" date="2009-11" db="EMBL/GenBank/DDBJ databases">
        <title>Annotation of Allomyces macrogynus ATCC 38327.</title>
        <authorList>
            <consortium name="The Broad Institute Genome Sequencing Platform"/>
            <person name="Russ C."/>
            <person name="Cuomo C."/>
            <person name="Burger G."/>
            <person name="Gray M.W."/>
            <person name="Holland P.W.H."/>
            <person name="King N."/>
            <person name="Lang F.B.F."/>
            <person name="Roger A.J."/>
            <person name="Ruiz-Trillo I."/>
            <person name="Young S.K."/>
            <person name="Zeng Q."/>
            <person name="Gargeya S."/>
            <person name="Fitzgerald M."/>
            <person name="Haas B."/>
            <person name="Abouelleil A."/>
            <person name="Alvarado L."/>
            <person name="Arachchi H.M."/>
            <person name="Berlin A."/>
            <person name="Chapman S.B."/>
            <person name="Gearin G."/>
            <person name="Goldberg J."/>
            <person name="Griggs A."/>
            <person name="Gujja S."/>
            <person name="Hansen M."/>
            <person name="Heiman D."/>
            <person name="Howarth C."/>
            <person name="Larimer J."/>
            <person name="Lui A."/>
            <person name="MacDonald P.J.P."/>
            <person name="McCowen C."/>
            <person name="Montmayeur A."/>
            <person name="Murphy C."/>
            <person name="Neiman D."/>
            <person name="Pearson M."/>
            <person name="Priest M."/>
            <person name="Roberts A."/>
            <person name="Saif S."/>
            <person name="Shea T."/>
            <person name="Sisk P."/>
            <person name="Stolte C."/>
            <person name="Sykes S."/>
            <person name="Wortman J."/>
            <person name="Nusbaum C."/>
            <person name="Birren B."/>
        </authorList>
    </citation>
    <scope>NUCLEOTIDE SEQUENCE [LARGE SCALE GENOMIC DNA]</scope>
    <source>
        <strain evidence="5 6">ATCC 38327</strain>
    </source>
</reference>
<keyword evidence="6" id="KW-1185">Reference proteome</keyword>
<protein>
    <recommendedName>
        <fullName evidence="4">Cytochrome b5 heme-binding domain-containing protein</fullName>
    </recommendedName>
</protein>
<feature type="region of interest" description="Disordered" evidence="2">
    <location>
        <begin position="181"/>
        <end position="215"/>
    </location>
</feature>
<evidence type="ECO:0000313" key="5">
    <source>
        <dbReference type="EMBL" id="KNE58302.1"/>
    </source>
</evidence>
<dbReference type="GO" id="GO:0016020">
    <property type="term" value="C:membrane"/>
    <property type="evidence" value="ECO:0007669"/>
    <property type="project" value="TreeGrafter"/>
</dbReference>
<keyword evidence="3" id="KW-0472">Membrane</keyword>
<dbReference type="AlphaFoldDB" id="A0A0L0S6Z4"/>
<gene>
    <name evidence="5" type="ORF">AMAG_05110</name>
</gene>
<dbReference type="Gene3D" id="3.10.120.10">
    <property type="entry name" value="Cytochrome b5-like heme/steroid binding domain"/>
    <property type="match status" value="1"/>
</dbReference>
<dbReference type="VEuPathDB" id="FungiDB:AMAG_05110"/>
<sequence length="215" mass="23591">MSTRYDPKAKPGAGRGRARPVEPPVPLLAKIMQTLQVLTLMVAAAGALSYMINGNFTWNYKLPSWRRIQNTWMSSDRIFTPEELKQYDGTDPSKPIYLAIMGDVFDVTEGRSYYGPGGGYHFFAGRDAARAYITGCFQTHLTHDIRGLTPDQIKGIDDWRQFYTSGSEKYFKVGRVVHEPIDPNTPIPPPCDDGASAEQGQAAAGTSSSSSSSSS</sequence>
<feature type="domain" description="Cytochrome b5 heme-binding" evidence="4">
    <location>
        <begin position="79"/>
        <end position="177"/>
    </location>
</feature>
<keyword evidence="3" id="KW-0812">Transmembrane</keyword>
<evidence type="ECO:0000256" key="3">
    <source>
        <dbReference type="SAM" id="Phobius"/>
    </source>
</evidence>
<dbReference type="STRING" id="578462.A0A0L0S6Z4"/>
<name>A0A0L0S6Z4_ALLM3</name>
<dbReference type="InterPro" id="IPR036400">
    <property type="entry name" value="Cyt_B5-like_heme/steroid_sf"/>
</dbReference>
<comment type="similarity">
    <text evidence="1">Belongs to the cytochrome b5 family. MAPR subfamily.</text>
</comment>
<dbReference type="EMBL" id="GG745332">
    <property type="protein sequence ID" value="KNE58302.1"/>
    <property type="molecule type" value="Genomic_DNA"/>
</dbReference>
<dbReference type="SUPFAM" id="SSF55856">
    <property type="entry name" value="Cytochrome b5-like heme/steroid binding domain"/>
    <property type="match status" value="1"/>
</dbReference>
<proteinExistence type="inferred from homology"/>
<dbReference type="PANTHER" id="PTHR10281">
    <property type="entry name" value="MEMBRANE-ASSOCIATED PROGESTERONE RECEPTOR COMPONENT-RELATED"/>
    <property type="match status" value="1"/>
</dbReference>
<evidence type="ECO:0000256" key="1">
    <source>
        <dbReference type="ARBA" id="ARBA00038357"/>
    </source>
</evidence>
<dbReference type="Proteomes" id="UP000054350">
    <property type="component" value="Unassembled WGS sequence"/>
</dbReference>
<feature type="transmembrane region" description="Helical" evidence="3">
    <location>
        <begin position="31"/>
        <end position="52"/>
    </location>
</feature>
<evidence type="ECO:0000256" key="2">
    <source>
        <dbReference type="SAM" id="MobiDB-lite"/>
    </source>
</evidence>
<dbReference type="FunFam" id="3.10.120.10:FF:000003">
    <property type="entry name" value="membrane-associated progesterone receptor component 1"/>
    <property type="match status" value="1"/>
</dbReference>
<keyword evidence="3" id="KW-1133">Transmembrane helix</keyword>
<dbReference type="Pfam" id="PF00173">
    <property type="entry name" value="Cyt-b5"/>
    <property type="match status" value="1"/>
</dbReference>
<accession>A0A0L0S6Z4</accession>
<dbReference type="GO" id="GO:0020037">
    <property type="term" value="F:heme binding"/>
    <property type="evidence" value="ECO:0007669"/>
    <property type="project" value="UniProtKB-ARBA"/>
</dbReference>
<organism evidence="5 6">
    <name type="scientific">Allomyces macrogynus (strain ATCC 38327)</name>
    <name type="common">Allomyces javanicus var. macrogynus</name>
    <dbReference type="NCBI Taxonomy" id="578462"/>
    <lineage>
        <taxon>Eukaryota</taxon>
        <taxon>Fungi</taxon>
        <taxon>Fungi incertae sedis</taxon>
        <taxon>Blastocladiomycota</taxon>
        <taxon>Blastocladiomycetes</taxon>
        <taxon>Blastocladiales</taxon>
        <taxon>Blastocladiaceae</taxon>
        <taxon>Allomyces</taxon>
    </lineage>
</organism>